<evidence type="ECO:0000256" key="2">
    <source>
        <dbReference type="SAM" id="Phobius"/>
    </source>
</evidence>
<feature type="transmembrane region" description="Helical" evidence="2">
    <location>
        <begin position="6"/>
        <end position="27"/>
    </location>
</feature>
<gene>
    <name evidence="3" type="ORF">THASP1DRAFT_27171</name>
</gene>
<proteinExistence type="predicted"/>
<feature type="compositionally biased region" description="Low complexity" evidence="1">
    <location>
        <begin position="469"/>
        <end position="487"/>
    </location>
</feature>
<keyword evidence="2" id="KW-1133">Transmembrane helix</keyword>
<dbReference type="AlphaFoldDB" id="A0A4P9XZ95"/>
<feature type="region of interest" description="Disordered" evidence="1">
    <location>
        <begin position="285"/>
        <end position="384"/>
    </location>
</feature>
<feature type="compositionally biased region" description="Polar residues" evidence="1">
    <location>
        <begin position="285"/>
        <end position="298"/>
    </location>
</feature>
<name>A0A4P9XZ95_9FUNG</name>
<keyword evidence="2" id="KW-0812">Transmembrane</keyword>
<protein>
    <submittedName>
        <fullName evidence="3">Uncharacterized protein</fullName>
    </submittedName>
</protein>
<feature type="compositionally biased region" description="Polar residues" evidence="1">
    <location>
        <begin position="335"/>
        <end position="353"/>
    </location>
</feature>
<feature type="region of interest" description="Disordered" evidence="1">
    <location>
        <begin position="464"/>
        <end position="487"/>
    </location>
</feature>
<organism evidence="3 4">
    <name type="scientific">Thamnocephalis sphaerospora</name>
    <dbReference type="NCBI Taxonomy" id="78915"/>
    <lineage>
        <taxon>Eukaryota</taxon>
        <taxon>Fungi</taxon>
        <taxon>Fungi incertae sedis</taxon>
        <taxon>Zoopagomycota</taxon>
        <taxon>Zoopagomycotina</taxon>
        <taxon>Zoopagomycetes</taxon>
        <taxon>Zoopagales</taxon>
        <taxon>Sigmoideomycetaceae</taxon>
        <taxon>Thamnocephalis</taxon>
    </lineage>
</organism>
<dbReference type="EMBL" id="KZ992428">
    <property type="protein sequence ID" value="RKP11071.1"/>
    <property type="molecule type" value="Genomic_DNA"/>
</dbReference>
<reference evidence="4" key="1">
    <citation type="journal article" date="2018" name="Nat. Microbiol.">
        <title>Leveraging single-cell genomics to expand the fungal tree of life.</title>
        <authorList>
            <person name="Ahrendt S.R."/>
            <person name="Quandt C.A."/>
            <person name="Ciobanu D."/>
            <person name="Clum A."/>
            <person name="Salamov A."/>
            <person name="Andreopoulos B."/>
            <person name="Cheng J.F."/>
            <person name="Woyke T."/>
            <person name="Pelin A."/>
            <person name="Henrissat B."/>
            <person name="Reynolds N.K."/>
            <person name="Benny G.L."/>
            <person name="Smith M.E."/>
            <person name="James T.Y."/>
            <person name="Grigoriev I.V."/>
        </authorList>
    </citation>
    <scope>NUCLEOTIDE SEQUENCE [LARGE SCALE GENOMIC DNA]</scope>
    <source>
        <strain evidence="4">RSA 1356</strain>
    </source>
</reference>
<evidence type="ECO:0000256" key="1">
    <source>
        <dbReference type="SAM" id="MobiDB-lite"/>
    </source>
</evidence>
<accession>A0A4P9XZ95</accession>
<evidence type="ECO:0000313" key="3">
    <source>
        <dbReference type="EMBL" id="RKP11071.1"/>
    </source>
</evidence>
<evidence type="ECO:0000313" key="4">
    <source>
        <dbReference type="Proteomes" id="UP000271241"/>
    </source>
</evidence>
<sequence length="487" mass="51944">MSSAAIGGIVLGGIAGAVVLLGAMAAIRKYRRRKARDRHSPNVWKVNGSGFDDSTMNSRYPLRRSSQGYFSPGELNDSHRASWTSRYISPNRVPIGRNRRTYGFAELDHAHHSVQVPRMRASAPSPLSLPLPSPPRPLISHRSSGIMRTPRFNQGLQQHTLGSRARLLAHPQPHPPFFPPVWEEATVEERDGQNIGANLEPSADVVTIANGPKPVAYKKSGDITSSLAHCNAIIDSTPSANAIARMQEKDELDERATAGIDDGGDGSGSADELFVARELTSSSDSIVASSHRGVSTGTDIDGAPSSAQSWSSHPLPPQSRTPSQADSEFYLADHSCSTADQASPPSMAGSSDSAPFVPPLSFDSSSLQMAFPSPSRTEDGRELTPGRKLTTENVCGLGRGIQLVHSRYSSLRIPEVTLSTASSPSASPRSSLTPQMHLMASPCTDNAWSWRILQKTEDKAGALEIPVGSTTASPAPVPTTVVSLHES</sequence>
<keyword evidence="4" id="KW-1185">Reference proteome</keyword>
<dbReference type="Proteomes" id="UP000271241">
    <property type="component" value="Unassembled WGS sequence"/>
</dbReference>
<keyword evidence="2" id="KW-0472">Membrane</keyword>